<dbReference type="InterPro" id="IPR011051">
    <property type="entry name" value="RmlC_Cupin_sf"/>
</dbReference>
<comment type="similarity">
    <text evidence="2">Belongs to the germin family.</text>
</comment>
<keyword evidence="6" id="KW-0732">Signal</keyword>
<dbReference type="OrthoDB" id="1921208at2759"/>
<feature type="domain" description="Cupin type-1" evidence="7">
    <location>
        <begin position="98"/>
        <end position="242"/>
    </location>
</feature>
<gene>
    <name evidence="8" type="ORF">IFR04_004821</name>
</gene>
<evidence type="ECO:0000256" key="1">
    <source>
        <dbReference type="ARBA" id="ARBA00004613"/>
    </source>
</evidence>
<dbReference type="PANTHER" id="PTHR31238">
    <property type="entry name" value="GERMIN-LIKE PROTEIN SUBFAMILY 3 MEMBER 3"/>
    <property type="match status" value="1"/>
</dbReference>
<comment type="subcellular location">
    <subcellularLocation>
        <location evidence="1">Secreted</location>
    </subcellularLocation>
</comment>
<organism evidence="8 9">
    <name type="scientific">Cadophora malorum</name>
    <dbReference type="NCBI Taxonomy" id="108018"/>
    <lineage>
        <taxon>Eukaryota</taxon>
        <taxon>Fungi</taxon>
        <taxon>Dikarya</taxon>
        <taxon>Ascomycota</taxon>
        <taxon>Pezizomycotina</taxon>
        <taxon>Leotiomycetes</taxon>
        <taxon>Helotiales</taxon>
        <taxon>Ploettnerulaceae</taxon>
        <taxon>Cadophora</taxon>
    </lineage>
</organism>
<comment type="caution">
    <text evidence="8">The sequence shown here is derived from an EMBL/GenBank/DDBJ whole genome shotgun (WGS) entry which is preliminary data.</text>
</comment>
<dbReference type="EMBL" id="JAFJYH010000055">
    <property type="protein sequence ID" value="KAG4422080.1"/>
    <property type="molecule type" value="Genomic_DNA"/>
</dbReference>
<keyword evidence="3" id="KW-0964">Secreted</keyword>
<sequence length="268" mass="27610">MHASIVLLSMALGLSTAIPTPSWDAPTNTSGNTAVAVPASTTYPSSTASASASCTAKPSAKDPEFFEKLASAPNAVLRQELLSDSDFVFDFQNPCDGEGATAMGDGGKIVRADRASMPALLGQGGAVAIGFLGPCGFNTPHVHPRAAELNLIIEGRLFASVTAENGARHMNHTLSKYQMTVFPAGAVHTEFNPDCTPATFVAAFPHEDPGVGQIAELYFGLENEIVSGSAGGEVSVDGADIDTFRKLIPANVAAGVDSCLAKCGIAKR</sequence>
<evidence type="ECO:0000313" key="8">
    <source>
        <dbReference type="EMBL" id="KAG4422080.1"/>
    </source>
</evidence>
<evidence type="ECO:0000256" key="6">
    <source>
        <dbReference type="SAM" id="SignalP"/>
    </source>
</evidence>
<reference evidence="8" key="1">
    <citation type="submission" date="2021-02" db="EMBL/GenBank/DDBJ databases">
        <title>Genome sequence Cadophora malorum strain M34.</title>
        <authorList>
            <person name="Stefanovic E."/>
            <person name="Vu D."/>
            <person name="Scully C."/>
            <person name="Dijksterhuis J."/>
            <person name="Roader J."/>
            <person name="Houbraken J."/>
        </authorList>
    </citation>
    <scope>NUCLEOTIDE SEQUENCE</scope>
    <source>
        <strain evidence="8">M34</strain>
    </source>
</reference>
<evidence type="ECO:0000259" key="7">
    <source>
        <dbReference type="SMART" id="SM00835"/>
    </source>
</evidence>
<dbReference type="GO" id="GO:0030145">
    <property type="term" value="F:manganese ion binding"/>
    <property type="evidence" value="ECO:0007669"/>
    <property type="project" value="InterPro"/>
</dbReference>
<dbReference type="InterPro" id="IPR019780">
    <property type="entry name" value="Germin_Mn-BS"/>
</dbReference>
<evidence type="ECO:0000256" key="2">
    <source>
        <dbReference type="ARBA" id="ARBA00007456"/>
    </source>
</evidence>
<feature type="chain" id="PRO_5034319045" description="Cupin type-1 domain-containing protein" evidence="6">
    <location>
        <begin position="18"/>
        <end position="268"/>
    </location>
</feature>
<dbReference type="PRINTS" id="PR00325">
    <property type="entry name" value="GERMIN"/>
</dbReference>
<dbReference type="SUPFAM" id="SSF51182">
    <property type="entry name" value="RmlC-like cupins"/>
    <property type="match status" value="1"/>
</dbReference>
<keyword evidence="5" id="KW-0464">Manganese</keyword>
<dbReference type="PROSITE" id="PS00725">
    <property type="entry name" value="GERMIN"/>
    <property type="match status" value="1"/>
</dbReference>
<dbReference type="InterPro" id="IPR006045">
    <property type="entry name" value="Cupin_1"/>
</dbReference>
<dbReference type="AlphaFoldDB" id="A0A8H7WC32"/>
<dbReference type="InterPro" id="IPR001929">
    <property type="entry name" value="Germin"/>
</dbReference>
<dbReference type="SMART" id="SM00835">
    <property type="entry name" value="Cupin_1"/>
    <property type="match status" value="1"/>
</dbReference>
<dbReference type="Gene3D" id="2.60.120.10">
    <property type="entry name" value="Jelly Rolls"/>
    <property type="match status" value="1"/>
</dbReference>
<accession>A0A8H7WC32</accession>
<evidence type="ECO:0000256" key="3">
    <source>
        <dbReference type="ARBA" id="ARBA00022525"/>
    </source>
</evidence>
<proteinExistence type="inferred from homology"/>
<dbReference type="InterPro" id="IPR014710">
    <property type="entry name" value="RmlC-like_jellyroll"/>
</dbReference>
<dbReference type="Proteomes" id="UP000664132">
    <property type="component" value="Unassembled WGS sequence"/>
</dbReference>
<evidence type="ECO:0000256" key="4">
    <source>
        <dbReference type="ARBA" id="ARBA00022723"/>
    </source>
</evidence>
<dbReference type="GO" id="GO:0005576">
    <property type="term" value="C:extracellular region"/>
    <property type="evidence" value="ECO:0007669"/>
    <property type="project" value="UniProtKB-SubCell"/>
</dbReference>
<keyword evidence="4" id="KW-0479">Metal-binding</keyword>
<evidence type="ECO:0000313" key="9">
    <source>
        <dbReference type="Proteomes" id="UP000664132"/>
    </source>
</evidence>
<name>A0A8H7WC32_9HELO</name>
<feature type="signal peptide" evidence="6">
    <location>
        <begin position="1"/>
        <end position="17"/>
    </location>
</feature>
<protein>
    <recommendedName>
        <fullName evidence="7">Cupin type-1 domain-containing protein</fullName>
    </recommendedName>
</protein>
<dbReference type="Pfam" id="PF00190">
    <property type="entry name" value="Cupin_1"/>
    <property type="match status" value="1"/>
</dbReference>
<evidence type="ECO:0000256" key="5">
    <source>
        <dbReference type="ARBA" id="ARBA00023211"/>
    </source>
</evidence>
<keyword evidence="9" id="KW-1185">Reference proteome</keyword>
<dbReference type="CDD" id="cd02241">
    <property type="entry name" value="cupin_OxOx"/>
    <property type="match status" value="1"/>
</dbReference>